<accession>A0A0N4ZVJ3</accession>
<keyword evidence="1" id="KW-0175">Coiled coil</keyword>
<evidence type="ECO:0000256" key="1">
    <source>
        <dbReference type="SAM" id="Coils"/>
    </source>
</evidence>
<proteinExistence type="predicted"/>
<feature type="compositionally biased region" description="Polar residues" evidence="2">
    <location>
        <begin position="303"/>
        <end position="313"/>
    </location>
</feature>
<protein>
    <submittedName>
        <fullName evidence="4">C2H2-type domain-containing protein</fullName>
    </submittedName>
</protein>
<evidence type="ECO:0000313" key="3">
    <source>
        <dbReference type="Proteomes" id="UP000038045"/>
    </source>
</evidence>
<dbReference type="Proteomes" id="UP000038045">
    <property type="component" value="Unplaced"/>
</dbReference>
<feature type="compositionally biased region" description="Polar residues" evidence="2">
    <location>
        <begin position="152"/>
        <end position="167"/>
    </location>
</feature>
<sequence length="456" mass="49992">MLLQERIGKCLRDIQNLRPGDNFTFTFEIGYDYKESSSSLLSIVSKKDKLSKKKGNERKESRRLKKCYRDKYVEGENKKLIRSKLCTNANLIVQGSVLTTKIVKILEILKKKKDELQGDLSNVTSSGYSLKKGTKQGGKDFVYYRDVLSTSDSRGSSIASRETSTVNTEKRNNNRGYDKVSSTETSGSFYTTCERTSSKGCDTDNVVSSSQSHAVLTDKQKNNIPINGKRGSSGSGSSSNKHGIKALSPKMNRRIAKLIENEEKKRKALAQESAKKKKQQCCKIDKSSLLKITPVTSATFKTDSSISTSSLDNTQRDKTVEHSSVNTTSTTASTGISITDKSSLNGNVINTVVMDGHQEANNRENSSTFSSSVKTAELPLFKKLDPLSASTAASVSSGTVTAISINDKDIHRNNMNTVIENKKPIIPEGTSSSNIPQSNLSSVQTAQLPIYVKQEK</sequence>
<keyword evidence="3" id="KW-1185">Reference proteome</keyword>
<evidence type="ECO:0000256" key="2">
    <source>
        <dbReference type="SAM" id="MobiDB-lite"/>
    </source>
</evidence>
<feature type="region of interest" description="Disordered" evidence="2">
    <location>
        <begin position="152"/>
        <end position="251"/>
    </location>
</feature>
<name>A0A0N4ZVJ3_PARTI</name>
<dbReference type="WBParaSite" id="PTRK_0001259700.1">
    <property type="protein sequence ID" value="PTRK_0001259700.1"/>
    <property type="gene ID" value="PTRK_0001259700"/>
</dbReference>
<evidence type="ECO:0000313" key="4">
    <source>
        <dbReference type="WBParaSite" id="PTRK_0001259700.1"/>
    </source>
</evidence>
<dbReference type="AlphaFoldDB" id="A0A0N4ZVJ3"/>
<feature type="coiled-coil region" evidence="1">
    <location>
        <begin position="252"/>
        <end position="279"/>
    </location>
</feature>
<feature type="compositionally biased region" description="Low complexity" evidence="2">
    <location>
        <begin position="323"/>
        <end position="339"/>
    </location>
</feature>
<feature type="region of interest" description="Disordered" evidence="2">
    <location>
        <begin position="303"/>
        <end position="340"/>
    </location>
</feature>
<reference evidence="4" key="1">
    <citation type="submission" date="2017-02" db="UniProtKB">
        <authorList>
            <consortium name="WormBaseParasite"/>
        </authorList>
    </citation>
    <scope>IDENTIFICATION</scope>
</reference>
<organism evidence="3 4">
    <name type="scientific">Parastrongyloides trichosuri</name>
    <name type="common">Possum-specific nematode worm</name>
    <dbReference type="NCBI Taxonomy" id="131310"/>
    <lineage>
        <taxon>Eukaryota</taxon>
        <taxon>Metazoa</taxon>
        <taxon>Ecdysozoa</taxon>
        <taxon>Nematoda</taxon>
        <taxon>Chromadorea</taxon>
        <taxon>Rhabditida</taxon>
        <taxon>Tylenchina</taxon>
        <taxon>Panagrolaimomorpha</taxon>
        <taxon>Strongyloidoidea</taxon>
        <taxon>Strongyloididae</taxon>
        <taxon>Parastrongyloides</taxon>
    </lineage>
</organism>
<feature type="compositionally biased region" description="Polar residues" evidence="2">
    <location>
        <begin position="180"/>
        <end position="214"/>
    </location>
</feature>
<feature type="compositionally biased region" description="Basic and acidic residues" evidence="2">
    <location>
        <begin position="168"/>
        <end position="178"/>
    </location>
</feature>